<feature type="non-terminal residue" evidence="2">
    <location>
        <position position="1"/>
    </location>
</feature>
<name>A0A371FKW2_MUCPR</name>
<keyword evidence="1" id="KW-0472">Membrane</keyword>
<comment type="caution">
    <text evidence="2">The sequence shown here is derived from an EMBL/GenBank/DDBJ whole genome shotgun (WGS) entry which is preliminary data.</text>
</comment>
<evidence type="ECO:0000313" key="3">
    <source>
        <dbReference type="Proteomes" id="UP000257109"/>
    </source>
</evidence>
<dbReference type="Proteomes" id="UP000257109">
    <property type="component" value="Unassembled WGS sequence"/>
</dbReference>
<keyword evidence="3" id="KW-1185">Reference proteome</keyword>
<dbReference type="EMBL" id="QJKJ01008726">
    <property type="protein sequence ID" value="RDX78850.1"/>
    <property type="molecule type" value="Genomic_DNA"/>
</dbReference>
<proteinExistence type="predicted"/>
<evidence type="ECO:0000313" key="2">
    <source>
        <dbReference type="EMBL" id="RDX78850.1"/>
    </source>
</evidence>
<sequence length="151" mass="16717">MVDGPYLMVMILICLGVAIWSWWVHVASGGTSKKIGIKNHHEFRGSRPVLNWEKQGCVALGIGGQTSLTNGKRINMSNVTSFQISTQNAMTLKSILKCFKLASRLKVNFYTNKLVGIQVGNSNIKKYSALLNCRTMCIPFAYLKCVDKGKS</sequence>
<protein>
    <submittedName>
        <fullName evidence="2">Uncharacterized protein</fullName>
    </submittedName>
</protein>
<dbReference type="AlphaFoldDB" id="A0A371FKW2"/>
<gene>
    <name evidence="2" type="ORF">CR513_40813</name>
</gene>
<feature type="transmembrane region" description="Helical" evidence="1">
    <location>
        <begin position="6"/>
        <end position="24"/>
    </location>
</feature>
<organism evidence="2 3">
    <name type="scientific">Mucuna pruriens</name>
    <name type="common">Velvet bean</name>
    <name type="synonym">Dolichos pruriens</name>
    <dbReference type="NCBI Taxonomy" id="157652"/>
    <lineage>
        <taxon>Eukaryota</taxon>
        <taxon>Viridiplantae</taxon>
        <taxon>Streptophyta</taxon>
        <taxon>Embryophyta</taxon>
        <taxon>Tracheophyta</taxon>
        <taxon>Spermatophyta</taxon>
        <taxon>Magnoliopsida</taxon>
        <taxon>eudicotyledons</taxon>
        <taxon>Gunneridae</taxon>
        <taxon>Pentapetalae</taxon>
        <taxon>rosids</taxon>
        <taxon>fabids</taxon>
        <taxon>Fabales</taxon>
        <taxon>Fabaceae</taxon>
        <taxon>Papilionoideae</taxon>
        <taxon>50 kb inversion clade</taxon>
        <taxon>NPAAA clade</taxon>
        <taxon>indigoferoid/millettioid clade</taxon>
        <taxon>Phaseoleae</taxon>
        <taxon>Mucuna</taxon>
    </lineage>
</organism>
<evidence type="ECO:0000256" key="1">
    <source>
        <dbReference type="SAM" id="Phobius"/>
    </source>
</evidence>
<dbReference type="OrthoDB" id="1932527at2759"/>
<keyword evidence="1" id="KW-0812">Transmembrane</keyword>
<reference evidence="2" key="1">
    <citation type="submission" date="2018-05" db="EMBL/GenBank/DDBJ databases">
        <title>Draft genome of Mucuna pruriens seed.</title>
        <authorList>
            <person name="Nnadi N.E."/>
            <person name="Vos R."/>
            <person name="Hasami M.H."/>
            <person name="Devisetty U.K."/>
            <person name="Aguiy J.C."/>
        </authorList>
    </citation>
    <scope>NUCLEOTIDE SEQUENCE [LARGE SCALE GENOMIC DNA]</scope>
    <source>
        <strain evidence="2">JCA_2017</strain>
    </source>
</reference>
<keyword evidence="1" id="KW-1133">Transmembrane helix</keyword>
<accession>A0A371FKW2</accession>